<feature type="chain" id="PRO_5045410316" description="DUF5723 domain-containing protein" evidence="1">
    <location>
        <begin position="22"/>
        <end position="477"/>
    </location>
</feature>
<dbReference type="InterPro" id="IPR043781">
    <property type="entry name" value="DUF5723"/>
</dbReference>
<keyword evidence="1" id="KW-0732">Signal</keyword>
<organism evidence="3 4">
    <name type="scientific">Maribacter confluentis</name>
    <dbReference type="NCBI Taxonomy" id="1656093"/>
    <lineage>
        <taxon>Bacteria</taxon>
        <taxon>Pseudomonadati</taxon>
        <taxon>Bacteroidota</taxon>
        <taxon>Flavobacteriia</taxon>
        <taxon>Flavobacteriales</taxon>
        <taxon>Flavobacteriaceae</taxon>
        <taxon>Maribacter</taxon>
    </lineage>
</organism>
<gene>
    <name evidence="3" type="ORF">Q2T41_10415</name>
</gene>
<evidence type="ECO:0000313" key="4">
    <source>
        <dbReference type="Proteomes" id="UP001168579"/>
    </source>
</evidence>
<dbReference type="RefSeq" id="WP_304436031.1">
    <property type="nucleotide sequence ID" value="NZ_JAUKUC010000001.1"/>
</dbReference>
<dbReference type="EMBL" id="JAUKUC010000001">
    <property type="protein sequence ID" value="MDO1513069.1"/>
    <property type="molecule type" value="Genomic_DNA"/>
</dbReference>
<feature type="signal peptide" evidence="1">
    <location>
        <begin position="1"/>
        <end position="21"/>
    </location>
</feature>
<comment type="caution">
    <text evidence="3">The sequence shown here is derived from an EMBL/GenBank/DDBJ whole genome shotgun (WGS) entry which is preliminary data.</text>
</comment>
<feature type="domain" description="DUF5723" evidence="2">
    <location>
        <begin position="42"/>
        <end position="446"/>
    </location>
</feature>
<dbReference type="Proteomes" id="UP001168579">
    <property type="component" value="Unassembled WGS sequence"/>
</dbReference>
<dbReference type="Pfam" id="PF18990">
    <property type="entry name" value="DUF5723"/>
    <property type="match status" value="1"/>
</dbReference>
<accession>A0ABT8RQA4</accession>
<keyword evidence="4" id="KW-1185">Reference proteome</keyword>
<proteinExistence type="predicted"/>
<reference evidence="3" key="1">
    <citation type="journal article" date="2014" name="Int. J. Syst. Evol. Microbiol.">
        <title>Complete genome of a new Firmicutes species belonging to the dominant human colonic microbiota ('Ruminococcus bicirculans') reveals two chromosomes and a selective capacity to utilize plant glucans.</title>
        <authorList>
            <consortium name="NISC Comparative Sequencing Program"/>
            <person name="Wegmann U."/>
            <person name="Louis P."/>
            <person name="Goesmann A."/>
            <person name="Henrissat B."/>
            <person name="Duncan S.H."/>
            <person name="Flint H.J."/>
        </authorList>
    </citation>
    <scope>NUCLEOTIDE SEQUENCE</scope>
    <source>
        <strain evidence="3">CECT 8869</strain>
    </source>
</reference>
<evidence type="ECO:0000256" key="1">
    <source>
        <dbReference type="SAM" id="SignalP"/>
    </source>
</evidence>
<reference evidence="3" key="2">
    <citation type="submission" date="2023-06" db="EMBL/GenBank/DDBJ databases">
        <authorList>
            <person name="Lucena T."/>
            <person name="Sun Q."/>
        </authorList>
    </citation>
    <scope>NUCLEOTIDE SEQUENCE</scope>
    <source>
        <strain evidence="3">CECT 8869</strain>
    </source>
</reference>
<name>A0ABT8RQA4_9FLAO</name>
<sequence length="477" mass="52947">MKKNQLLILSLLFWLPLISFSQTGHGFGFDNYNGIYGVTTNPANSVQSKYRWHINGISYHQIGIADYGAIDYFDLETNPNAFNGLNFSENIDQSSNTNFMVADSDIMLPSVLYNISNNHSVSLILRSRAFSDYTGFNGQLFSALNSNFDNTEEASFNSTINNTTNHWKEVGLNYALVLVNSNYHFVKIGGTAKYLMGSKAVEARGTISGSYTPGASGNVTITDLDLTYLSTTETNLPNEPKKFYSTAFGNFDNNGTGYGGDIGLVYEWRPRETNRVDVRSNAGAVNTYKLKISAAILDIGQITYEHMANIEPKRGVGLNQLINTNGSTVSVEKNEIIDNGLINALKNNPNVSPNPQQGKVTFVLPQTLNIGLDYIIFNDKSYYLNINYIKSLTKNNDLYTNSRLDLITLTPRYETQKFSLYLPITYEQGSSDVYAGFGLRYGPLTIGSAALSSIVMDGKMKHVYVGLNLPLFQDIFR</sequence>
<evidence type="ECO:0000259" key="2">
    <source>
        <dbReference type="Pfam" id="PF18990"/>
    </source>
</evidence>
<protein>
    <recommendedName>
        <fullName evidence="2">DUF5723 domain-containing protein</fullName>
    </recommendedName>
</protein>
<evidence type="ECO:0000313" key="3">
    <source>
        <dbReference type="EMBL" id="MDO1513069.1"/>
    </source>
</evidence>